<dbReference type="InterPro" id="IPR013087">
    <property type="entry name" value="Znf_C2H2_type"/>
</dbReference>
<evidence type="ECO:0000313" key="6">
    <source>
        <dbReference type="Proteomes" id="UP000015101"/>
    </source>
</evidence>
<dbReference type="GO" id="GO:0003676">
    <property type="term" value="F:nucleic acid binding"/>
    <property type="evidence" value="ECO:0007669"/>
    <property type="project" value="InterPro"/>
</dbReference>
<feature type="region of interest" description="Disordered" evidence="2">
    <location>
        <begin position="1"/>
        <end position="67"/>
    </location>
</feature>
<dbReference type="KEGG" id="hro:HELRODRAFT_192651"/>
<evidence type="ECO:0000313" key="4">
    <source>
        <dbReference type="EMBL" id="ESN99928.1"/>
    </source>
</evidence>
<feature type="coiled-coil region" evidence="1">
    <location>
        <begin position="1166"/>
        <end position="1193"/>
    </location>
</feature>
<gene>
    <name evidence="5" type="primary">20212353</name>
    <name evidence="4" type="ORF">HELRODRAFT_192651</name>
</gene>
<sequence>MSDQRKKRTSVVSARQHSAKSVSSSSSTISHCDDSSTVTGEERSNNCKGKSKKSPASRGRHSNSDNIKKIVQEEGRIARNLITWSVPLQTEKNKSNAPKSPLPSSPVRKVAAATTSAISSQTMKSVTSTCAVSGSVQAQTTMSSSSHRGRPPQQRQNIQLRHALQQSNKHLQQRHQQKQQPANKKDIRARYWAYLFENLHRAVDEIYQTCETDESVVECKEVIMMLDQYKKDFDSLIGRLHLMQDYENADESSKPKNLAWEVRKRSPSKSFLGYHQRDVLIPSSRTARSLTFDNLNVLANDKNSAGSKNILTKYSQGKENMHSRTWADKVKSSAAVVVTSTAAATISSVSLPSSLSLGNVSAGMSCSSDGFVSSGSLLNTRIEENVVLQIGDNNNSLANDNFDINSNNNVENDNTNDFNTHNSTDNVGNCNNVNKSFISTISIDISTEINTDITIDSCNKNVSTERSSNNFENIDPSSSTHLQQPVDASMSLQSCDQQDGWEMVSHRNYRQKQKVPSSLSLSDVCSSKISHNYQLNRQHKPQYLQRPLVLDALISNKNVAVVDSLNDSSSNIDALSCFNNDKVVVSSSLSSPYISSSSIFDKVMHQSGLQLHHQQQQQQQNCHPQQSYLDLKDKSLITETSNVYNINNSLLKDVNNNNYNNNSHSSTNIDNNINSTDSKNLNKNICSINNTAFQSKPNVFHPSYSLKESSKIDASSIANENSNNSICDNNHTNDSKGNDVQSHQLSSEDINYDDVNDADHDINANLLTAAALDSKLFNSIYESDIPANSSPELMIDETSQGASPSLDVSDPKDSDVDEISKALMNALKEEDNLETLMEKEREAAYVSAMEQEKTYLMEIAREEKEEENDHHRHSDIIDGDAISYSGGCSEDYDDATEMSAGRNDADEGLHVVSQREDNDDQKAWDWEYILSQYEKERSSRQPNQLWGDIMEEAEARTPGRLVHVYEKLSSPSRKRSVIESKQQLDEKQAKAAELREKSLQERGENLRVLRKKVEEIQAWKTELLNQARQAMEDKLRRAEEKRQIMLQIKVKKAHEEDAKASEIAFINTLEAENKKLQISSKHEVSKARLQDMQEVRQRRHEEKAAKEAAAEERRRALENERITRLQKEMQDKHQQHQQRQQEKEKGRLEAARLRDKEREERLAMLNKQQQTHIEELQKKIQQKQDETDRRHKEKLEAIQEKAFRMSLQHHSSDENNDAPPIHVPYKKKKFCSVCNVMIPSEVYLLSHLRGKTHQQAIADSNQGSLPSPQDVEKFNLQYIMDAPIDKEDSEVASERERQKVFKKKCKKLRLRMVQRGNEYETSLANRTPNLTSQHKNKIQKLIKDLQKLVTSSSSSMTSSAGQWPQNKVLTLDRYLGELSRMFGKGSVLEKQAFRWQGGFVVLLQLFNAIMQPTNDLNSVVPIKSITLSCSLLKSMCCGSVEMCVHLLLSNRLCTLVDLVSSHLNQRRQQQHHCWVEVMEKRMKPVWLLHSYVISTGILDKISTYFSNMRSSVDNEPEAALFLQRSLLLVISLIGLSSPKEPAFITDHHRTKGPTASTTTTATSAATTTTSVTSADDPTQIITTLKVTHLAGIVSLMYGMLLHADAPVRGSTAPPPLSRHTTDVVMMSFVMLNKLALMNLNMLQSCLGEEGISLEFRHIASYLLWYCTHSKDEALLHEVILCIGYFTLNHADNQSIIQSGQPPTILQQLCLLPFQYFSDPRLTGVLFPTLICCCYNNQRNKQILEQELSCLLLSNFLEEHDLRDQQQQQKQNTAATTKEQVITSLVAVDKLKKNCGLSVDKRMSLPFRFPQHMWYEAQLYFASV</sequence>
<dbReference type="PANTHER" id="PTHR31434:SF2">
    <property type="entry name" value="S PHASE CYCLIN A-ASSOCIATED PROTEIN IN THE ENDOPLASMIC RETICULUM"/>
    <property type="match status" value="1"/>
</dbReference>
<feature type="region of interest" description="Disordered" evidence="2">
    <location>
        <begin position="1080"/>
        <end position="1115"/>
    </location>
</feature>
<dbReference type="GO" id="GO:0008270">
    <property type="term" value="F:zinc ion binding"/>
    <property type="evidence" value="ECO:0007669"/>
    <property type="project" value="InterPro"/>
</dbReference>
<feature type="region of interest" description="Disordered" evidence="2">
    <location>
        <begin position="788"/>
        <end position="814"/>
    </location>
</feature>
<reference evidence="4 6" key="2">
    <citation type="journal article" date="2013" name="Nature">
        <title>Insights into bilaterian evolution from three spiralian genomes.</title>
        <authorList>
            <person name="Simakov O."/>
            <person name="Marletaz F."/>
            <person name="Cho S.J."/>
            <person name="Edsinger-Gonzales E."/>
            <person name="Havlak P."/>
            <person name="Hellsten U."/>
            <person name="Kuo D.H."/>
            <person name="Larsson T."/>
            <person name="Lv J."/>
            <person name="Arendt D."/>
            <person name="Savage R."/>
            <person name="Osoegawa K."/>
            <person name="de Jong P."/>
            <person name="Grimwood J."/>
            <person name="Chapman J.A."/>
            <person name="Shapiro H."/>
            <person name="Aerts A."/>
            <person name="Otillar R.P."/>
            <person name="Terry A.Y."/>
            <person name="Boore J.L."/>
            <person name="Grigoriev I.V."/>
            <person name="Lindberg D.R."/>
            <person name="Seaver E.C."/>
            <person name="Weisblat D.A."/>
            <person name="Putnam N.H."/>
            <person name="Rokhsar D.S."/>
        </authorList>
    </citation>
    <scope>NUCLEOTIDE SEQUENCE</scope>
</reference>
<dbReference type="InterPro" id="IPR032446">
    <property type="entry name" value="SCAPER_N"/>
</dbReference>
<dbReference type="EMBL" id="KB097026">
    <property type="protein sequence ID" value="ESN99928.1"/>
    <property type="molecule type" value="Genomic_DNA"/>
</dbReference>
<dbReference type="CTD" id="20212353"/>
<reference evidence="5" key="3">
    <citation type="submission" date="2015-06" db="UniProtKB">
        <authorList>
            <consortium name="EnsemblMetazoa"/>
        </authorList>
    </citation>
    <scope>IDENTIFICATION</scope>
</reference>
<feature type="coiled-coil region" evidence="1">
    <location>
        <begin position="977"/>
        <end position="1048"/>
    </location>
</feature>
<dbReference type="HOGENOM" id="CLU_235602_0_0_1"/>
<dbReference type="eggNOG" id="KOG4722">
    <property type="taxonomic scope" value="Eukaryota"/>
</dbReference>
<keyword evidence="1" id="KW-0175">Coiled coil</keyword>
<dbReference type="OrthoDB" id="6284505at2759"/>
<dbReference type="STRING" id="6412.T1FU57"/>
<feature type="region of interest" description="Disordered" evidence="2">
    <location>
        <begin position="865"/>
        <end position="889"/>
    </location>
</feature>
<accession>T1FU57</accession>
<dbReference type="SMART" id="SM00451">
    <property type="entry name" value="ZnF_U1"/>
    <property type="match status" value="1"/>
</dbReference>
<evidence type="ECO:0000259" key="3">
    <source>
        <dbReference type="SMART" id="SM00451"/>
    </source>
</evidence>
<dbReference type="PANTHER" id="PTHR31434">
    <property type="entry name" value="S PHASE CYCLIN A-ASSOCIATED PROTEIN IN THE ENDOPLASMIC RETICULUM"/>
    <property type="match status" value="1"/>
</dbReference>
<dbReference type="InterPro" id="IPR003604">
    <property type="entry name" value="Matrin/U1-like-C_Znf_C2H2"/>
</dbReference>
<dbReference type="EMBL" id="AMQM01005592">
    <property type="status" value="NOT_ANNOTATED_CDS"/>
    <property type="molecule type" value="Genomic_DNA"/>
</dbReference>
<reference evidence="6" key="1">
    <citation type="submission" date="2012-12" db="EMBL/GenBank/DDBJ databases">
        <authorList>
            <person name="Hellsten U."/>
            <person name="Grimwood J."/>
            <person name="Chapman J.A."/>
            <person name="Shapiro H."/>
            <person name="Aerts A."/>
            <person name="Otillar R.P."/>
            <person name="Terry A.Y."/>
            <person name="Boore J.L."/>
            <person name="Simakov O."/>
            <person name="Marletaz F."/>
            <person name="Cho S.-J."/>
            <person name="Edsinger-Gonzales E."/>
            <person name="Havlak P."/>
            <person name="Kuo D.-H."/>
            <person name="Larsson T."/>
            <person name="Lv J."/>
            <person name="Arendt D."/>
            <person name="Savage R."/>
            <person name="Osoegawa K."/>
            <person name="de Jong P."/>
            <person name="Lindberg D.R."/>
            <person name="Seaver E.C."/>
            <person name="Weisblat D.A."/>
            <person name="Putnam N.H."/>
            <person name="Grigoriev I.V."/>
            <person name="Rokhsar D.S."/>
        </authorList>
    </citation>
    <scope>NUCLEOTIDE SEQUENCE</scope>
</reference>
<feature type="region of interest" description="Disordered" evidence="2">
    <location>
        <begin position="166"/>
        <end position="185"/>
    </location>
</feature>
<name>T1FU57_HELRO</name>
<feature type="compositionally biased region" description="Polar residues" evidence="2">
    <location>
        <begin position="788"/>
        <end position="803"/>
    </location>
</feature>
<dbReference type="Gene3D" id="3.30.160.60">
    <property type="entry name" value="Classic Zinc Finger"/>
    <property type="match status" value="1"/>
</dbReference>
<feature type="compositionally biased region" description="Low complexity" evidence="2">
    <location>
        <begin position="1554"/>
        <end position="1569"/>
    </location>
</feature>
<feature type="compositionally biased region" description="Polar residues" evidence="2">
    <location>
        <begin position="137"/>
        <end position="146"/>
    </location>
</feature>
<feature type="compositionally biased region" description="Low complexity" evidence="2">
    <location>
        <begin position="13"/>
        <end position="30"/>
    </location>
</feature>
<protein>
    <recommendedName>
        <fullName evidence="3">U1-type domain-containing protein</fullName>
    </recommendedName>
</protein>
<dbReference type="InterPro" id="IPR036236">
    <property type="entry name" value="Znf_C2H2_sf"/>
</dbReference>
<evidence type="ECO:0000256" key="2">
    <source>
        <dbReference type="SAM" id="MobiDB-lite"/>
    </source>
</evidence>
<proteinExistence type="predicted"/>
<dbReference type="Pfam" id="PF12874">
    <property type="entry name" value="zf-met"/>
    <property type="match status" value="1"/>
</dbReference>
<dbReference type="SUPFAM" id="SSF57667">
    <property type="entry name" value="beta-beta-alpha zinc fingers"/>
    <property type="match status" value="1"/>
</dbReference>
<feature type="region of interest" description="Disordered" evidence="2">
    <location>
        <begin position="1544"/>
        <end position="1569"/>
    </location>
</feature>
<feature type="compositionally biased region" description="Basic and acidic residues" evidence="2">
    <location>
        <begin position="865"/>
        <end position="876"/>
    </location>
</feature>
<evidence type="ECO:0000313" key="5">
    <source>
        <dbReference type="EnsemblMetazoa" id="HelroP192651"/>
    </source>
</evidence>
<feature type="domain" description="U1-type" evidence="3">
    <location>
        <begin position="1226"/>
        <end position="1260"/>
    </location>
</feature>
<organism evidence="5 6">
    <name type="scientific">Helobdella robusta</name>
    <name type="common">Californian leech</name>
    <dbReference type="NCBI Taxonomy" id="6412"/>
    <lineage>
        <taxon>Eukaryota</taxon>
        <taxon>Metazoa</taxon>
        <taxon>Spiralia</taxon>
        <taxon>Lophotrochozoa</taxon>
        <taxon>Annelida</taxon>
        <taxon>Clitellata</taxon>
        <taxon>Hirudinea</taxon>
        <taxon>Rhynchobdellida</taxon>
        <taxon>Glossiphoniidae</taxon>
        <taxon>Helobdella</taxon>
    </lineage>
</organism>
<dbReference type="OMA" id="WDERTIL"/>
<feature type="compositionally biased region" description="Basic residues" evidence="2">
    <location>
        <begin position="49"/>
        <end position="61"/>
    </location>
</feature>
<dbReference type="FunCoup" id="T1FU57">
    <property type="interactions" value="372"/>
</dbReference>
<dbReference type="Pfam" id="PF16501">
    <property type="entry name" value="SCAPER_N"/>
    <property type="match status" value="1"/>
</dbReference>
<dbReference type="Proteomes" id="UP000015101">
    <property type="component" value="Unassembled WGS sequence"/>
</dbReference>
<dbReference type="RefSeq" id="XP_009021948.1">
    <property type="nucleotide sequence ID" value="XM_009023700.1"/>
</dbReference>
<dbReference type="EnsemblMetazoa" id="HelroT192651">
    <property type="protein sequence ID" value="HelroP192651"/>
    <property type="gene ID" value="HelroG192651"/>
</dbReference>
<feature type="region of interest" description="Disordered" evidence="2">
    <location>
        <begin position="723"/>
        <end position="745"/>
    </location>
</feature>
<keyword evidence="6" id="KW-1185">Reference proteome</keyword>
<feature type="region of interest" description="Disordered" evidence="2">
    <location>
        <begin position="137"/>
        <end position="156"/>
    </location>
</feature>
<feature type="region of interest" description="Disordered" evidence="2">
    <location>
        <begin position="1127"/>
        <end position="1150"/>
    </location>
</feature>
<evidence type="ECO:0000256" key="1">
    <source>
        <dbReference type="SAM" id="Coils"/>
    </source>
</evidence>
<dbReference type="InParanoid" id="T1FU57"/>
<dbReference type="GeneID" id="20212353"/>